<dbReference type="KEGG" id="wso:WSWS_01041"/>
<comment type="caution">
    <text evidence="1">The sequence shown here is derived from an EMBL/GenBank/DDBJ whole genome shotgun (WGS) entry which is preliminary data.</text>
</comment>
<dbReference type="Proteomes" id="UP000254912">
    <property type="component" value="Unassembled WGS sequence"/>
</dbReference>
<evidence type="ECO:0000313" key="1">
    <source>
        <dbReference type="EMBL" id="RDL12235.1"/>
    </source>
</evidence>
<sequence length="81" mass="9739">MTLDKQQVHIEPADFALAILAGNQQQTNEDNKRYIKRQLTLYLEAILLVQDFNQLEKTQFEMSRETQRTQILEKLIERRYQ</sequence>
<name>A0A288QBP1_9LACO</name>
<dbReference type="RefSeq" id="WP_070230282.1">
    <property type="nucleotide sequence ID" value="NZ_BJYO01000002.1"/>
</dbReference>
<reference evidence="1 2" key="1">
    <citation type="submission" date="2018-07" db="EMBL/GenBank/DDBJ databases">
        <title>Genomic Encyclopedia of Type Strains, Phase III (KMG-III): the genomes of soil and plant-associated and newly described type strains.</title>
        <authorList>
            <person name="Whitman W."/>
        </authorList>
    </citation>
    <scope>NUCLEOTIDE SEQUENCE [LARGE SCALE GENOMIC DNA]</scope>
    <source>
        <strain evidence="1 2">CECT 7031</strain>
    </source>
</reference>
<proteinExistence type="predicted"/>
<gene>
    <name evidence="1" type="ORF">DFP99_0670</name>
</gene>
<protein>
    <submittedName>
        <fullName evidence="1">Uncharacterized protein</fullName>
    </submittedName>
</protein>
<dbReference type="OrthoDB" id="2148962at2"/>
<dbReference type="EMBL" id="QRAS01000001">
    <property type="protein sequence ID" value="RDL12235.1"/>
    <property type="molecule type" value="Genomic_DNA"/>
</dbReference>
<accession>A0A288QBP1</accession>
<dbReference type="AlphaFoldDB" id="A0A288QBP1"/>
<dbReference type="GeneID" id="94546231"/>
<evidence type="ECO:0000313" key="2">
    <source>
        <dbReference type="Proteomes" id="UP000254912"/>
    </source>
</evidence>
<organism evidence="1 2">
    <name type="scientific">Weissella soli</name>
    <dbReference type="NCBI Taxonomy" id="155866"/>
    <lineage>
        <taxon>Bacteria</taxon>
        <taxon>Bacillati</taxon>
        <taxon>Bacillota</taxon>
        <taxon>Bacilli</taxon>
        <taxon>Lactobacillales</taxon>
        <taxon>Lactobacillaceae</taxon>
        <taxon>Weissella</taxon>
    </lineage>
</organism>
<keyword evidence="2" id="KW-1185">Reference proteome</keyword>